<evidence type="ECO:0008006" key="4">
    <source>
        <dbReference type="Google" id="ProtNLM"/>
    </source>
</evidence>
<dbReference type="PANTHER" id="PTHR35984:SF1">
    <property type="entry name" value="PERIPLASMIC SERINE PROTEASE"/>
    <property type="match status" value="1"/>
</dbReference>
<comment type="caution">
    <text evidence="2">The sequence shown here is derived from an EMBL/GenBank/DDBJ whole genome shotgun (WGS) entry which is preliminary data.</text>
</comment>
<protein>
    <recommendedName>
        <fullName evidence="4">SppA protein</fullName>
    </recommendedName>
</protein>
<evidence type="ECO:0000256" key="1">
    <source>
        <dbReference type="SAM" id="MobiDB-lite"/>
    </source>
</evidence>
<evidence type="ECO:0000313" key="2">
    <source>
        <dbReference type="EMBL" id="OBP80053.1"/>
    </source>
</evidence>
<reference evidence="3" key="1">
    <citation type="submission" date="2016-06" db="EMBL/GenBank/DDBJ databases">
        <title>NZP2037 Pacbio-Illumina hybrid assembly.</title>
        <authorList>
            <person name="Ramsay J.P."/>
        </authorList>
    </citation>
    <scope>NUCLEOTIDE SEQUENCE [LARGE SCALE GENOMIC DNA]</scope>
    <source>
        <strain evidence="3">R7ANS::ICEMlSym2042</strain>
    </source>
</reference>
<organism evidence="2 3">
    <name type="scientific">Rhizobium loti</name>
    <name type="common">Mesorhizobium loti</name>
    <dbReference type="NCBI Taxonomy" id="381"/>
    <lineage>
        <taxon>Bacteria</taxon>
        <taxon>Pseudomonadati</taxon>
        <taxon>Pseudomonadota</taxon>
        <taxon>Alphaproteobacteria</taxon>
        <taxon>Hyphomicrobiales</taxon>
        <taxon>Phyllobacteriaceae</taxon>
        <taxon>Mesorhizobium</taxon>
    </lineage>
</organism>
<gene>
    <name evidence="2" type="ORF">BAE39_27460</name>
</gene>
<proteinExistence type="predicted"/>
<dbReference type="InterPro" id="IPR002825">
    <property type="entry name" value="Pept_S49_ser-pept_pro"/>
</dbReference>
<dbReference type="PANTHER" id="PTHR35984">
    <property type="entry name" value="PERIPLASMIC SERINE PROTEASE"/>
    <property type="match status" value="1"/>
</dbReference>
<dbReference type="EMBL" id="LZTJ01000002">
    <property type="protein sequence ID" value="OBP80053.1"/>
    <property type="molecule type" value="Genomic_DNA"/>
</dbReference>
<dbReference type="InterPro" id="IPR029045">
    <property type="entry name" value="ClpP/crotonase-like_dom_sf"/>
</dbReference>
<feature type="region of interest" description="Disordered" evidence="1">
    <location>
        <begin position="291"/>
        <end position="354"/>
    </location>
</feature>
<evidence type="ECO:0000313" key="3">
    <source>
        <dbReference type="Proteomes" id="UP000093748"/>
    </source>
</evidence>
<dbReference type="SUPFAM" id="SSF52096">
    <property type="entry name" value="ClpP/crotonase"/>
    <property type="match status" value="1"/>
</dbReference>
<sequence>MRGRPRVGVGVGEMATSQARIDAIKASANALAEHLDTDILILNAEIYPPGDFVFIRTVGSRNRRSKVLLFLTTEGGSADSAFRMMRFLQARYQRVTVAVGGWCKSAGTLMCIGAHQLVMGDAGELGPLDVQIVKADEMNEQKSGLVAEAAFEKLQLEAFKFFIGFVRNLGDSGYRVTLKTASDIATKMTIGVVQPIFDKMEPVTIGEDYRSNRLALSYATRLNVHSRNLKRTRELDALDNLLSGYDSHGFVIDLKEASNLFINVAPYPPEMLDLVDKLGMDIVLPREQGPRLEYLNDEPPTAKASVGASQNPVAPPGGAGNPRRRNRSGKLSGNSPERGNSEPVTRPNGSEPAK</sequence>
<dbReference type="AlphaFoldDB" id="A0A1A5ILC1"/>
<accession>A0A1A5ILC1</accession>
<name>A0A1A5ILC1_RHILI</name>
<dbReference type="GO" id="GO:0016020">
    <property type="term" value="C:membrane"/>
    <property type="evidence" value="ECO:0007669"/>
    <property type="project" value="InterPro"/>
</dbReference>
<dbReference type="Gene3D" id="3.90.226.10">
    <property type="entry name" value="2-enoyl-CoA Hydratase, Chain A, domain 1"/>
    <property type="match status" value="1"/>
</dbReference>
<dbReference type="Proteomes" id="UP000093748">
    <property type="component" value="Unassembled WGS sequence"/>
</dbReference>